<dbReference type="SUPFAM" id="SSF55931">
    <property type="entry name" value="Glutamine synthetase/guanido kinase"/>
    <property type="match status" value="1"/>
</dbReference>
<dbReference type="InterPro" id="IPR027303">
    <property type="entry name" value="Gln_synth_gly_rich_site"/>
</dbReference>
<gene>
    <name evidence="15" type="primary">LOC102042972</name>
</gene>
<dbReference type="PROSITE" id="PS00181">
    <property type="entry name" value="GLNA_ATP"/>
    <property type="match status" value="1"/>
</dbReference>
<evidence type="ECO:0000259" key="13">
    <source>
        <dbReference type="PROSITE" id="PS51987"/>
    </source>
</evidence>
<keyword evidence="7 11" id="KW-0547">Nucleotide-binding</keyword>
<evidence type="ECO:0000256" key="5">
    <source>
        <dbReference type="ARBA" id="ARBA00022490"/>
    </source>
</evidence>
<evidence type="ECO:0000313" key="15">
    <source>
        <dbReference type="RefSeq" id="XP_030915093.1"/>
    </source>
</evidence>
<feature type="domain" description="GS beta-grasp" evidence="12">
    <location>
        <begin position="39"/>
        <end position="125"/>
    </location>
</feature>
<reference evidence="15" key="1">
    <citation type="submission" date="2025-08" db="UniProtKB">
        <authorList>
            <consortium name="RefSeq"/>
        </authorList>
    </citation>
    <scope>IDENTIFICATION</scope>
</reference>
<dbReference type="SMART" id="SM01230">
    <property type="entry name" value="Gln-synt_C"/>
    <property type="match status" value="1"/>
</dbReference>
<dbReference type="SUPFAM" id="SSF54368">
    <property type="entry name" value="Glutamine synthetase, N-terminal domain"/>
    <property type="match status" value="1"/>
</dbReference>
<dbReference type="GO" id="GO:0006542">
    <property type="term" value="P:glutamine biosynthetic process"/>
    <property type="evidence" value="ECO:0007669"/>
    <property type="project" value="InterPro"/>
</dbReference>
<dbReference type="RefSeq" id="XP_030915093.1">
    <property type="nucleotide sequence ID" value="XM_031059233.1"/>
</dbReference>
<keyword evidence="5" id="KW-0963">Cytoplasm</keyword>
<accession>A0A8N5EP71</accession>
<dbReference type="PROSITE" id="PS51987">
    <property type="entry name" value="GS_CATALYTIC"/>
    <property type="match status" value="1"/>
</dbReference>
<keyword evidence="14" id="KW-1185">Reference proteome</keyword>
<dbReference type="InterPro" id="IPR027302">
    <property type="entry name" value="Gln_synth_N_conserv_site"/>
</dbReference>
<evidence type="ECO:0000256" key="1">
    <source>
        <dbReference type="ARBA" id="ARBA00004496"/>
    </source>
</evidence>
<evidence type="ECO:0000313" key="14">
    <source>
        <dbReference type="Proteomes" id="UP000504602"/>
    </source>
</evidence>
<dbReference type="InterPro" id="IPR014746">
    <property type="entry name" value="Gln_synth/guanido_kin_cat_dom"/>
</dbReference>
<dbReference type="GO" id="GO:0005524">
    <property type="term" value="F:ATP binding"/>
    <property type="evidence" value="ECO:0007669"/>
    <property type="project" value="UniProtKB-KW"/>
</dbReference>
<dbReference type="PANTHER" id="PTHR20852:SF43">
    <property type="entry name" value="GLUTAMINE SYNTHETASE"/>
    <property type="match status" value="1"/>
</dbReference>
<evidence type="ECO:0000256" key="10">
    <source>
        <dbReference type="RuleBase" id="RU000384"/>
    </source>
</evidence>
<dbReference type="InterPro" id="IPR008146">
    <property type="entry name" value="Gln_synth_cat_dom"/>
</dbReference>
<feature type="domain" description="GS catalytic" evidence="13">
    <location>
        <begin position="132"/>
        <end position="336"/>
    </location>
</feature>
<evidence type="ECO:0000256" key="4">
    <source>
        <dbReference type="ARBA" id="ARBA00021364"/>
    </source>
</evidence>
<dbReference type="Pfam" id="PF00120">
    <property type="entry name" value="Gln-synt_C"/>
    <property type="match status" value="1"/>
</dbReference>
<dbReference type="PROSITE" id="PS00180">
    <property type="entry name" value="GLNA_1"/>
    <property type="match status" value="1"/>
</dbReference>
<dbReference type="FunFam" id="3.10.20.70:FF:000004">
    <property type="entry name" value="Glutamine synthetase"/>
    <property type="match status" value="1"/>
</dbReference>
<name>A0A8N5EP71_GEOFO</name>
<evidence type="ECO:0000256" key="2">
    <source>
        <dbReference type="ARBA" id="ARBA00009897"/>
    </source>
</evidence>
<evidence type="ECO:0000256" key="9">
    <source>
        <dbReference type="PROSITE-ProRule" id="PRU01330"/>
    </source>
</evidence>
<dbReference type="GO" id="GO:0004356">
    <property type="term" value="F:glutamine synthetase activity"/>
    <property type="evidence" value="ECO:0007669"/>
    <property type="project" value="UniProtKB-EC"/>
</dbReference>
<evidence type="ECO:0000256" key="11">
    <source>
        <dbReference type="RuleBase" id="RU004356"/>
    </source>
</evidence>
<organism evidence="14 15">
    <name type="scientific">Geospiza fortis</name>
    <name type="common">Medium ground-finch</name>
    <dbReference type="NCBI Taxonomy" id="48883"/>
    <lineage>
        <taxon>Eukaryota</taxon>
        <taxon>Metazoa</taxon>
        <taxon>Chordata</taxon>
        <taxon>Craniata</taxon>
        <taxon>Vertebrata</taxon>
        <taxon>Euteleostomi</taxon>
        <taxon>Archelosauria</taxon>
        <taxon>Archosauria</taxon>
        <taxon>Dinosauria</taxon>
        <taxon>Saurischia</taxon>
        <taxon>Theropoda</taxon>
        <taxon>Coelurosauria</taxon>
        <taxon>Aves</taxon>
        <taxon>Neognathae</taxon>
        <taxon>Neoaves</taxon>
        <taxon>Telluraves</taxon>
        <taxon>Australaves</taxon>
        <taxon>Passeriformes</taxon>
        <taxon>Thraupidae</taxon>
        <taxon>Geospiza</taxon>
    </lineage>
</organism>
<dbReference type="GeneID" id="102042972"/>
<evidence type="ECO:0000256" key="7">
    <source>
        <dbReference type="ARBA" id="ARBA00022741"/>
    </source>
</evidence>
<dbReference type="FunFam" id="3.30.590.10:FF:000011">
    <property type="entry name" value="Glutamine synthetase"/>
    <property type="match status" value="1"/>
</dbReference>
<keyword evidence="8 11" id="KW-0067">ATP-binding</keyword>
<dbReference type="InterPro" id="IPR008147">
    <property type="entry name" value="Gln_synt_N"/>
</dbReference>
<dbReference type="EC" id="6.3.1.2" evidence="3 11"/>
<dbReference type="Gene3D" id="3.10.20.70">
    <property type="entry name" value="Glutamine synthetase, N-terminal domain"/>
    <property type="match status" value="1"/>
</dbReference>
<comment type="subcellular location">
    <subcellularLocation>
        <location evidence="1">Cytoplasm</location>
    </subcellularLocation>
</comment>
<dbReference type="Pfam" id="PF03951">
    <property type="entry name" value="Gln-synt_N"/>
    <property type="match status" value="1"/>
</dbReference>
<dbReference type="PROSITE" id="PS51986">
    <property type="entry name" value="GS_BETA_GRASP"/>
    <property type="match status" value="1"/>
</dbReference>
<keyword evidence="6 11" id="KW-0436">Ligase</keyword>
<dbReference type="PANTHER" id="PTHR20852">
    <property type="entry name" value="GLUTAMINE SYNTHETASE"/>
    <property type="match status" value="1"/>
</dbReference>
<protein>
    <recommendedName>
        <fullName evidence="4 11">Glutamine synthetase</fullName>
        <ecNumber evidence="3 11">6.3.1.2</ecNumber>
    </recommendedName>
</protein>
<proteinExistence type="inferred from homology"/>
<dbReference type="Gene3D" id="3.30.590.10">
    <property type="entry name" value="Glutamine synthetase/guanido kinase, catalytic domain"/>
    <property type="match status" value="1"/>
</dbReference>
<sequence length="336" mass="37718">MWHSPVRPRRAVAMSVSHSSRLNKLVREQYMRLPQDGRVQVTYVWIDGSGGTWHNLYAGLFPTSLPPPSPSCPADVPEWNFDGSSTAQAEGSNSDMFLVPVCMFRDPFCLDPNKLVLCEVLKYNRKPAETNLRHTCKKVMDLVKDSHPWFGMEQEYTLLGINGHPYGWPDNGFPGPQGPYYCGVGADKVYGRDIVESHYKACLYAGVKICGTNAEVMPSQWEFQVGPCEGIEMGDHLWMARFILHRVCEDFGVVATLDPKPMTGNWNGAGCHTNYSTEEMRREGGLNRGEVGRDGYGYFEDRRPAANCDPYAVTEAIMRTTVLNETGVETKDYAEH</sequence>
<dbReference type="InterPro" id="IPR050292">
    <property type="entry name" value="Glutamine_Synthetase"/>
</dbReference>
<comment type="catalytic activity">
    <reaction evidence="11">
        <text>L-glutamate + NH4(+) + ATP = L-glutamine + ADP + phosphate + H(+)</text>
        <dbReference type="Rhea" id="RHEA:16169"/>
        <dbReference type="ChEBI" id="CHEBI:15378"/>
        <dbReference type="ChEBI" id="CHEBI:28938"/>
        <dbReference type="ChEBI" id="CHEBI:29985"/>
        <dbReference type="ChEBI" id="CHEBI:30616"/>
        <dbReference type="ChEBI" id="CHEBI:43474"/>
        <dbReference type="ChEBI" id="CHEBI:58359"/>
        <dbReference type="ChEBI" id="CHEBI:456216"/>
        <dbReference type="EC" id="6.3.1.2"/>
    </reaction>
</comment>
<comment type="similarity">
    <text evidence="2 9 10">Belongs to the glutamine synthetase family.</text>
</comment>
<dbReference type="OrthoDB" id="1936100at2759"/>
<evidence type="ECO:0000256" key="3">
    <source>
        <dbReference type="ARBA" id="ARBA00012937"/>
    </source>
</evidence>
<evidence type="ECO:0000256" key="8">
    <source>
        <dbReference type="ARBA" id="ARBA00022840"/>
    </source>
</evidence>
<evidence type="ECO:0000256" key="6">
    <source>
        <dbReference type="ARBA" id="ARBA00022598"/>
    </source>
</evidence>
<evidence type="ECO:0000259" key="12">
    <source>
        <dbReference type="PROSITE" id="PS51986"/>
    </source>
</evidence>
<dbReference type="GO" id="GO:0005737">
    <property type="term" value="C:cytoplasm"/>
    <property type="evidence" value="ECO:0007669"/>
    <property type="project" value="UniProtKB-SubCell"/>
</dbReference>
<dbReference type="Proteomes" id="UP000504602">
    <property type="component" value="Unplaced"/>
</dbReference>
<dbReference type="InterPro" id="IPR036651">
    <property type="entry name" value="Gln_synt_N_sf"/>
</dbReference>
<dbReference type="AlphaFoldDB" id="A0A8N5EP71"/>